<feature type="region of interest" description="Disordered" evidence="1">
    <location>
        <begin position="1"/>
        <end position="20"/>
    </location>
</feature>
<protein>
    <submittedName>
        <fullName evidence="2">Uncharacterized protein</fullName>
    </submittedName>
</protein>
<proteinExistence type="predicted"/>
<name>A0AAD5LB71_PYTIN</name>
<evidence type="ECO:0000256" key="1">
    <source>
        <dbReference type="SAM" id="MobiDB-lite"/>
    </source>
</evidence>
<accession>A0AAD5LB71</accession>
<dbReference type="Proteomes" id="UP001209570">
    <property type="component" value="Unassembled WGS sequence"/>
</dbReference>
<organism evidence="2 3">
    <name type="scientific">Pythium insidiosum</name>
    <name type="common">Pythiosis disease agent</name>
    <dbReference type="NCBI Taxonomy" id="114742"/>
    <lineage>
        <taxon>Eukaryota</taxon>
        <taxon>Sar</taxon>
        <taxon>Stramenopiles</taxon>
        <taxon>Oomycota</taxon>
        <taxon>Peronosporomycetes</taxon>
        <taxon>Pythiales</taxon>
        <taxon>Pythiaceae</taxon>
        <taxon>Pythium</taxon>
    </lineage>
</organism>
<sequence>MFVFDRGAASATRPLPPPPPPPGIDALHAQRTRLAALLQVHPLSPAVVLDDSAPPRVDAVHWGHELRARARETLAVRRRRLRSPAVDPSALLGLDEEDVEVLLQLLGSFSALLYAQEEGDQGEAQDRCQHDDGSLPPAPDALYRDPSERARVLREVRDAVGCIAAELLLRWQPRARVHLDGAVMPEEDAAQRTADEIVGFLLQFRMDIGAFHAFHLHKLVPSVVTRAFRHAPHWRCSVCARKWSVRSSSPSGPGISSSPHAIAFRCAICPSFALCHTCFTRIPNVTRALTDVRRAQREFFDHPTPTTMRRRRTDGFLAAALQRLKDAGTMGQPIGAFAPRTIAALLQSIRPAAIPRIPRSPACGVNCDALIGALGYSLRERVRELQLYRAHEMAPLMEMLLEMIRLPAVARCIVDHEVNIKDKTTMFGDSAVPEAATTSRCSMWMPQYISASQMRQHTFLGPLMAWTSLTTEFTEIRYTQSHLLTQPGLTTFIAPQWVEAHSEMRKVLALVLSTLLGLPAGAVAT</sequence>
<dbReference type="AlphaFoldDB" id="A0AAD5LB71"/>
<evidence type="ECO:0000313" key="3">
    <source>
        <dbReference type="Proteomes" id="UP001209570"/>
    </source>
</evidence>
<feature type="region of interest" description="Disordered" evidence="1">
    <location>
        <begin position="120"/>
        <end position="142"/>
    </location>
</feature>
<keyword evidence="3" id="KW-1185">Reference proteome</keyword>
<reference evidence="2" key="1">
    <citation type="submission" date="2021-12" db="EMBL/GenBank/DDBJ databases">
        <title>Prjna785345.</title>
        <authorList>
            <person name="Rujirawat T."/>
            <person name="Krajaejun T."/>
        </authorList>
    </citation>
    <scope>NUCLEOTIDE SEQUENCE</scope>
    <source>
        <strain evidence="2">Pi057C3</strain>
    </source>
</reference>
<comment type="caution">
    <text evidence="2">The sequence shown here is derived from an EMBL/GenBank/DDBJ whole genome shotgun (WGS) entry which is preliminary data.</text>
</comment>
<dbReference type="EMBL" id="JAKCXM010000365">
    <property type="protein sequence ID" value="KAJ0395075.1"/>
    <property type="molecule type" value="Genomic_DNA"/>
</dbReference>
<evidence type="ECO:0000313" key="2">
    <source>
        <dbReference type="EMBL" id="KAJ0395075.1"/>
    </source>
</evidence>
<feature type="compositionally biased region" description="Basic and acidic residues" evidence="1">
    <location>
        <begin position="124"/>
        <end position="133"/>
    </location>
</feature>
<gene>
    <name evidence="2" type="ORF">P43SY_003135</name>
</gene>